<name>A0A0A9X7M6_LYGHE</name>
<dbReference type="AlphaFoldDB" id="A0A0A9X7M6"/>
<protein>
    <submittedName>
        <fullName evidence="1">Teneurin-2</fullName>
    </submittedName>
</protein>
<proteinExistence type="predicted"/>
<reference evidence="2" key="3">
    <citation type="journal article" date="2016" name="Gigascience">
        <title>De novo construction of an expanded transcriptome assembly for the western tarnished plant bug, Lygus hesperus.</title>
        <authorList>
            <person name="Tassone E.E."/>
            <person name="Geib S.M."/>
            <person name="Hall B."/>
            <person name="Fabrick J.A."/>
            <person name="Brent C.S."/>
            <person name="Hull J.J."/>
        </authorList>
    </citation>
    <scope>NUCLEOTIDE SEQUENCE</scope>
</reference>
<evidence type="ECO:0000313" key="2">
    <source>
        <dbReference type="EMBL" id="JAQ13571.1"/>
    </source>
</evidence>
<evidence type="ECO:0000313" key="1">
    <source>
        <dbReference type="EMBL" id="JAG15606.1"/>
    </source>
</evidence>
<reference evidence="1" key="2">
    <citation type="submission" date="2014-07" db="EMBL/GenBank/DDBJ databases">
        <authorList>
            <person name="Hull J."/>
        </authorList>
    </citation>
    <scope>NUCLEOTIDE SEQUENCE</scope>
</reference>
<gene>
    <name evidence="1" type="primary">ODZ2_3</name>
    <name evidence="1" type="ORF">CM83_19512</name>
    <name evidence="2" type="ORF">g.7368</name>
</gene>
<sequence>MYTLSKTTCSDLQPALLIERKPLSSRLYHGNGVGKKLQPTKSPQLVPISHRSANTVAAVTSQPTIIHDSYVKCIKGFDISKKNYCNEANRANNKDKTMPSP</sequence>
<organism evidence="1">
    <name type="scientific">Lygus hesperus</name>
    <name type="common">Western plant bug</name>
    <dbReference type="NCBI Taxonomy" id="30085"/>
    <lineage>
        <taxon>Eukaryota</taxon>
        <taxon>Metazoa</taxon>
        <taxon>Ecdysozoa</taxon>
        <taxon>Arthropoda</taxon>
        <taxon>Hexapoda</taxon>
        <taxon>Insecta</taxon>
        <taxon>Pterygota</taxon>
        <taxon>Neoptera</taxon>
        <taxon>Paraneoptera</taxon>
        <taxon>Hemiptera</taxon>
        <taxon>Heteroptera</taxon>
        <taxon>Panheteroptera</taxon>
        <taxon>Cimicomorpha</taxon>
        <taxon>Miridae</taxon>
        <taxon>Mirini</taxon>
        <taxon>Lygus</taxon>
    </lineage>
</organism>
<dbReference type="EMBL" id="GBHO01027998">
    <property type="protein sequence ID" value="JAG15606.1"/>
    <property type="molecule type" value="Transcribed_RNA"/>
</dbReference>
<reference evidence="1" key="1">
    <citation type="journal article" date="2014" name="PLoS ONE">
        <title>Transcriptome-Based Identification of ABC Transporters in the Western Tarnished Plant Bug Lygus hesperus.</title>
        <authorList>
            <person name="Hull J.J."/>
            <person name="Chaney K."/>
            <person name="Geib S.M."/>
            <person name="Fabrick J.A."/>
            <person name="Brent C.S."/>
            <person name="Walsh D."/>
            <person name="Lavine L.C."/>
        </authorList>
    </citation>
    <scope>NUCLEOTIDE SEQUENCE</scope>
</reference>
<dbReference type="EMBL" id="GDHC01005058">
    <property type="protein sequence ID" value="JAQ13571.1"/>
    <property type="molecule type" value="Transcribed_RNA"/>
</dbReference>
<accession>A0A0A9X7M6</accession>